<dbReference type="AlphaFoldDB" id="A0AA39XI67"/>
<accession>A0AA39XI67</accession>
<feature type="disulfide bond" evidence="6">
    <location>
        <begin position="10"/>
        <end position="39"/>
    </location>
</feature>
<dbReference type="InterPro" id="IPR009069">
    <property type="entry name" value="Cys_alpha_HP_mot_SF"/>
</dbReference>
<evidence type="ECO:0000256" key="1">
    <source>
        <dbReference type="ARBA" id="ARBA00004569"/>
    </source>
</evidence>
<gene>
    <name evidence="7" type="ORF">B0T14DRAFT_418671</name>
</gene>
<feature type="non-terminal residue" evidence="7">
    <location>
        <position position="74"/>
    </location>
</feature>
<comment type="subcellular location">
    <subcellularLocation>
        <location evidence="1">Mitochondrion intermembrane space</location>
    </subcellularLocation>
</comment>
<sequence length="74" mass="8311">EEDLKVSPPCQPRALADCLVKNGYQEKKCDHLIDQLYECCQAFYAKNGDGATSASCPKPNLLRLKIEQRKKGIK</sequence>
<dbReference type="Pfam" id="PF08991">
    <property type="entry name" value="CMC4"/>
    <property type="match status" value="1"/>
</dbReference>
<name>A0AA39XI67_9PEZI</name>
<evidence type="ECO:0000256" key="2">
    <source>
        <dbReference type="ARBA" id="ARBA00009858"/>
    </source>
</evidence>
<feature type="disulfide bond" evidence="6">
    <location>
        <begin position="18"/>
        <end position="29"/>
    </location>
</feature>
<organism evidence="7 8">
    <name type="scientific">Immersiella caudata</name>
    <dbReference type="NCBI Taxonomy" id="314043"/>
    <lineage>
        <taxon>Eukaryota</taxon>
        <taxon>Fungi</taxon>
        <taxon>Dikarya</taxon>
        <taxon>Ascomycota</taxon>
        <taxon>Pezizomycotina</taxon>
        <taxon>Sordariomycetes</taxon>
        <taxon>Sordariomycetidae</taxon>
        <taxon>Sordariales</taxon>
        <taxon>Lasiosphaeriaceae</taxon>
        <taxon>Immersiella</taxon>
    </lineage>
</organism>
<evidence type="ECO:0000313" key="8">
    <source>
        <dbReference type="Proteomes" id="UP001175000"/>
    </source>
</evidence>
<proteinExistence type="inferred from homology"/>
<dbReference type="SUPFAM" id="SSF47072">
    <property type="entry name" value="Cysteine alpha-hairpin motif"/>
    <property type="match status" value="1"/>
</dbReference>
<evidence type="ECO:0000256" key="5">
    <source>
        <dbReference type="ARBA" id="ARBA00023157"/>
    </source>
</evidence>
<evidence type="ECO:0000256" key="3">
    <source>
        <dbReference type="ARBA" id="ARBA00019406"/>
    </source>
</evidence>
<feature type="disulfide bond" evidence="6">
    <location>
        <begin position="40"/>
        <end position="56"/>
    </location>
</feature>
<comment type="caution">
    <text evidence="7">The sequence shown here is derived from an EMBL/GenBank/DDBJ whole genome shotgun (WGS) entry which is preliminary data.</text>
</comment>
<keyword evidence="5 6" id="KW-1015">Disulfide bond</keyword>
<keyword evidence="4" id="KW-0496">Mitochondrion</keyword>
<dbReference type="EMBL" id="JAULSU010000001">
    <property type="protein sequence ID" value="KAK0633555.1"/>
    <property type="molecule type" value="Genomic_DNA"/>
</dbReference>
<reference evidence="7" key="1">
    <citation type="submission" date="2023-06" db="EMBL/GenBank/DDBJ databases">
        <title>Genome-scale phylogeny and comparative genomics of the fungal order Sordariales.</title>
        <authorList>
            <consortium name="Lawrence Berkeley National Laboratory"/>
            <person name="Hensen N."/>
            <person name="Bonometti L."/>
            <person name="Westerberg I."/>
            <person name="Brannstrom I.O."/>
            <person name="Guillou S."/>
            <person name="Cros-Aarteil S."/>
            <person name="Calhoun S."/>
            <person name="Haridas S."/>
            <person name="Kuo A."/>
            <person name="Mondo S."/>
            <person name="Pangilinan J."/>
            <person name="Riley R."/>
            <person name="Labutti K."/>
            <person name="Andreopoulos B."/>
            <person name="Lipzen A."/>
            <person name="Chen C."/>
            <person name="Yanf M."/>
            <person name="Daum C."/>
            <person name="Ng V."/>
            <person name="Clum A."/>
            <person name="Steindorff A."/>
            <person name="Ohm R."/>
            <person name="Martin F."/>
            <person name="Silar P."/>
            <person name="Natvig D."/>
            <person name="Lalanne C."/>
            <person name="Gautier V."/>
            <person name="Ament-Velasquez S.L."/>
            <person name="Kruys A."/>
            <person name="Hutchinson M.I."/>
            <person name="Powell A.J."/>
            <person name="Barry K."/>
            <person name="Miller A.N."/>
            <person name="Grigoriev I.V."/>
            <person name="Debuchy R."/>
            <person name="Gladieux P."/>
            <person name="Thoren M.H."/>
            <person name="Johannesson H."/>
        </authorList>
    </citation>
    <scope>NUCLEOTIDE SEQUENCE</scope>
    <source>
        <strain evidence="7">CBS 606.72</strain>
    </source>
</reference>
<comment type="similarity">
    <text evidence="2">Belongs to the CMC4 family.</text>
</comment>
<dbReference type="InterPro" id="IPR027179">
    <property type="entry name" value="CMC4"/>
</dbReference>
<dbReference type="Gene3D" id="1.10.287.1130">
    <property type="entry name" value="CytochromE C oxidase copper chaperone"/>
    <property type="match status" value="1"/>
</dbReference>
<evidence type="ECO:0000313" key="7">
    <source>
        <dbReference type="EMBL" id="KAK0633555.1"/>
    </source>
</evidence>
<evidence type="ECO:0000256" key="4">
    <source>
        <dbReference type="ARBA" id="ARBA00023128"/>
    </source>
</evidence>
<dbReference type="GO" id="GO:0005758">
    <property type="term" value="C:mitochondrial intermembrane space"/>
    <property type="evidence" value="ECO:0007669"/>
    <property type="project" value="UniProtKB-SubCell"/>
</dbReference>
<dbReference type="Proteomes" id="UP001175000">
    <property type="component" value="Unassembled WGS sequence"/>
</dbReference>
<protein>
    <recommendedName>
        <fullName evidence="3">Cx9C motif-containing protein 4, mitochondrial</fullName>
    </recommendedName>
</protein>
<evidence type="ECO:0000256" key="6">
    <source>
        <dbReference type="PIRSR" id="PIRSR627179-50"/>
    </source>
</evidence>
<dbReference type="PANTHER" id="PTHR15590:SF0">
    <property type="entry name" value="CX9C MOTIF-CONTAINING PROTEIN 4"/>
    <property type="match status" value="1"/>
</dbReference>
<keyword evidence="8" id="KW-1185">Reference proteome</keyword>
<dbReference type="PANTHER" id="PTHR15590">
    <property type="entry name" value="CX9C MOTIF-CONTAINING PROTEIN 4"/>
    <property type="match status" value="1"/>
</dbReference>